<evidence type="ECO:0000313" key="3">
    <source>
        <dbReference type="Proteomes" id="UP000315995"/>
    </source>
</evidence>
<accession>A0A5B8Y9K4</accession>
<feature type="transmembrane region" description="Helical" evidence="1">
    <location>
        <begin position="96"/>
        <end position="115"/>
    </location>
</feature>
<accession>A0A4Y6PS65</accession>
<dbReference type="EMBL" id="CP041186">
    <property type="protein sequence ID" value="QDG51158.1"/>
    <property type="molecule type" value="Genomic_DNA"/>
</dbReference>
<keyword evidence="1" id="KW-0472">Membrane</keyword>
<dbReference type="Proteomes" id="UP000315995">
    <property type="component" value="Chromosome"/>
</dbReference>
<feature type="transmembrane region" description="Helical" evidence="1">
    <location>
        <begin position="48"/>
        <end position="75"/>
    </location>
</feature>
<keyword evidence="1" id="KW-0812">Transmembrane</keyword>
<evidence type="ECO:0000256" key="1">
    <source>
        <dbReference type="SAM" id="Phobius"/>
    </source>
</evidence>
<keyword evidence="1" id="KW-1133">Transmembrane helix</keyword>
<keyword evidence="3" id="KW-1185">Reference proteome</keyword>
<name>A0A4Y6PS65_PERCE</name>
<sequence length="124" mass="13025">MLVTCNNCGTELAEEDASTSMIGWLCPECAAARPASADLEQTYRNGALYSAVCAAVSWFFNPFAVLSIAAAILAMRTLSLPTKLDEDERAPLQQMPWVKWVAAGSALAALAPLAAKAAGSLMAM</sequence>
<proteinExistence type="predicted"/>
<evidence type="ECO:0000313" key="2">
    <source>
        <dbReference type="EMBL" id="QDG51158.1"/>
    </source>
</evidence>
<dbReference type="RefSeq" id="WP_141197643.1">
    <property type="nucleotide sequence ID" value="NZ_CP041186.1"/>
</dbReference>
<protein>
    <submittedName>
        <fullName evidence="2">Uncharacterized protein</fullName>
    </submittedName>
</protein>
<dbReference type="AlphaFoldDB" id="A0A4Y6PS65"/>
<reference evidence="2 3" key="1">
    <citation type="submission" date="2019-06" db="EMBL/GenBank/DDBJ databases">
        <title>Persicimonas caeni gen. nov., sp. nov., a predatory bacterium isolated from solar saltern.</title>
        <authorList>
            <person name="Wang S."/>
        </authorList>
    </citation>
    <scope>NUCLEOTIDE SEQUENCE [LARGE SCALE GENOMIC DNA]</scope>
    <source>
        <strain evidence="2 3">YN101</strain>
    </source>
</reference>
<gene>
    <name evidence="2" type="ORF">FIV42_10540</name>
</gene>
<organism evidence="2 3">
    <name type="scientific">Persicimonas caeni</name>
    <dbReference type="NCBI Taxonomy" id="2292766"/>
    <lineage>
        <taxon>Bacteria</taxon>
        <taxon>Deltaproteobacteria</taxon>
        <taxon>Bradymonadales</taxon>
        <taxon>Bradymonadaceae</taxon>
        <taxon>Persicimonas</taxon>
    </lineage>
</organism>